<feature type="transmembrane region" description="Helical" evidence="10">
    <location>
        <begin position="216"/>
        <end position="235"/>
    </location>
</feature>
<feature type="transmembrane region" description="Helical" evidence="10">
    <location>
        <begin position="303"/>
        <end position="324"/>
    </location>
</feature>
<dbReference type="GO" id="GO:0020037">
    <property type="term" value="F:heme binding"/>
    <property type="evidence" value="ECO:0007669"/>
    <property type="project" value="InterPro"/>
</dbReference>
<comment type="subcellular location">
    <subcellularLocation>
        <location evidence="1">Membrane</location>
        <topology evidence="1">Multi-pass membrane protein</topology>
    </subcellularLocation>
</comment>
<keyword evidence="7 10" id="KW-1133">Transmembrane helix</keyword>
<evidence type="ECO:0000256" key="8">
    <source>
        <dbReference type="ARBA" id="ARBA00023004"/>
    </source>
</evidence>
<evidence type="ECO:0000256" key="6">
    <source>
        <dbReference type="ARBA" id="ARBA00022723"/>
    </source>
</evidence>
<dbReference type="InterPro" id="IPR011701">
    <property type="entry name" value="MFS"/>
</dbReference>
<feature type="transmembrane region" description="Helical" evidence="10">
    <location>
        <begin position="429"/>
        <end position="447"/>
    </location>
</feature>
<dbReference type="Gene3D" id="3.10.120.10">
    <property type="entry name" value="Cytochrome b5-like heme/steroid binding domain"/>
    <property type="match status" value="1"/>
</dbReference>
<dbReference type="GO" id="GO:0022857">
    <property type="term" value="F:transmembrane transporter activity"/>
    <property type="evidence" value="ECO:0007669"/>
    <property type="project" value="InterPro"/>
</dbReference>
<feature type="transmembrane region" description="Helical" evidence="10">
    <location>
        <begin position="454"/>
        <end position="474"/>
    </location>
</feature>
<keyword evidence="8" id="KW-0408">Iron</keyword>
<dbReference type="GO" id="GO:0016020">
    <property type="term" value="C:membrane"/>
    <property type="evidence" value="ECO:0007669"/>
    <property type="project" value="UniProtKB-SubCell"/>
</dbReference>
<evidence type="ECO:0000259" key="12">
    <source>
        <dbReference type="PROSITE" id="PS50850"/>
    </source>
</evidence>
<evidence type="ECO:0000256" key="5">
    <source>
        <dbReference type="ARBA" id="ARBA00022692"/>
    </source>
</evidence>
<keyword evidence="3" id="KW-0813">Transport</keyword>
<feature type="transmembrane region" description="Helical" evidence="10">
    <location>
        <begin position="517"/>
        <end position="538"/>
    </location>
</feature>
<feature type="transmembrane region" description="Helical" evidence="10">
    <location>
        <begin position="176"/>
        <end position="204"/>
    </location>
</feature>
<name>A0A401KUW1_ASPAW</name>
<accession>A0A401KUW1</accession>
<keyword evidence="6" id="KW-0479">Metal-binding</keyword>
<organism evidence="13 14">
    <name type="scientific">Aspergillus awamori</name>
    <name type="common">Black koji mold</name>
    <dbReference type="NCBI Taxonomy" id="105351"/>
    <lineage>
        <taxon>Eukaryota</taxon>
        <taxon>Fungi</taxon>
        <taxon>Dikarya</taxon>
        <taxon>Ascomycota</taxon>
        <taxon>Pezizomycotina</taxon>
        <taxon>Eurotiomycetes</taxon>
        <taxon>Eurotiomycetidae</taxon>
        <taxon>Eurotiales</taxon>
        <taxon>Aspergillaceae</taxon>
        <taxon>Aspergillus</taxon>
    </lineage>
</organism>
<reference evidence="13 14" key="1">
    <citation type="submission" date="2016-09" db="EMBL/GenBank/DDBJ databases">
        <title>Aspergillus awamori IFM 58123T.</title>
        <authorList>
            <person name="Kusuya Y."/>
            <person name="Shimizu M."/>
            <person name="Takahashi H."/>
            <person name="Yaguchi T."/>
        </authorList>
    </citation>
    <scope>NUCLEOTIDE SEQUENCE [LARGE SCALE GENOMIC DNA]</scope>
    <source>
        <strain evidence="13 14">IFM 58123</strain>
    </source>
</reference>
<dbReference type="PROSITE" id="PS50850">
    <property type="entry name" value="MFS"/>
    <property type="match status" value="1"/>
</dbReference>
<dbReference type="InterPro" id="IPR018506">
    <property type="entry name" value="Cyt_B5_heme-BS"/>
</dbReference>
<dbReference type="InterPro" id="IPR001199">
    <property type="entry name" value="Cyt_B5-like_heme/steroid-bd"/>
</dbReference>
<dbReference type="PANTHER" id="PTHR11360:SF224">
    <property type="entry name" value="MAJOR FACILITATOR SUPERFAMILY (MFS) PROFILE DOMAIN-CONTAINING PROTEIN-RELATED"/>
    <property type="match status" value="1"/>
</dbReference>
<keyword evidence="5 10" id="KW-0812">Transmembrane</keyword>
<feature type="domain" description="Cytochrome b5 heme-binding" evidence="11">
    <location>
        <begin position="1"/>
        <end position="76"/>
    </location>
</feature>
<dbReference type="Gene3D" id="1.20.1250.20">
    <property type="entry name" value="MFS general substrate transporter like domains"/>
    <property type="match status" value="2"/>
</dbReference>
<feature type="transmembrane region" description="Helical" evidence="10">
    <location>
        <begin position="336"/>
        <end position="360"/>
    </location>
</feature>
<feature type="transmembrane region" description="Helical" evidence="10">
    <location>
        <begin position="480"/>
        <end position="505"/>
    </location>
</feature>
<keyword evidence="4" id="KW-0349">Heme</keyword>
<dbReference type="EMBL" id="BDHI01000014">
    <property type="protein sequence ID" value="GCB23031.1"/>
    <property type="molecule type" value="Genomic_DNA"/>
</dbReference>
<protein>
    <submittedName>
        <fullName evidence="13">Riboflavin transporter MCH5</fullName>
    </submittedName>
</protein>
<evidence type="ECO:0000259" key="11">
    <source>
        <dbReference type="PROSITE" id="PS50255"/>
    </source>
</evidence>
<dbReference type="AlphaFoldDB" id="A0A401KUW1"/>
<dbReference type="PROSITE" id="PS50255">
    <property type="entry name" value="CYTOCHROME_B5_2"/>
    <property type="match status" value="1"/>
</dbReference>
<dbReference type="PANTHER" id="PTHR11360">
    <property type="entry name" value="MONOCARBOXYLATE TRANSPORTER"/>
    <property type="match status" value="1"/>
</dbReference>
<dbReference type="InterPro" id="IPR036400">
    <property type="entry name" value="Cyt_B5-like_heme/steroid_sf"/>
</dbReference>
<feature type="transmembrane region" description="Helical" evidence="10">
    <location>
        <begin position="272"/>
        <end position="291"/>
    </location>
</feature>
<dbReference type="PRINTS" id="PR00363">
    <property type="entry name" value="CYTOCHROMEB5"/>
</dbReference>
<dbReference type="PROSITE" id="PS00191">
    <property type="entry name" value="CYTOCHROME_B5_1"/>
    <property type="match status" value="1"/>
</dbReference>
<evidence type="ECO:0000256" key="10">
    <source>
        <dbReference type="SAM" id="Phobius"/>
    </source>
</evidence>
<dbReference type="Proteomes" id="UP000286921">
    <property type="component" value="Unassembled WGS sequence"/>
</dbReference>
<evidence type="ECO:0000313" key="14">
    <source>
        <dbReference type="Proteomes" id="UP000286921"/>
    </source>
</evidence>
<feature type="transmembrane region" description="Helical" evidence="10">
    <location>
        <begin position="247"/>
        <end position="266"/>
    </location>
</feature>
<keyword evidence="9 10" id="KW-0472">Membrane</keyword>
<feature type="transmembrane region" description="Helical" evidence="10">
    <location>
        <begin position="103"/>
        <end position="125"/>
    </location>
</feature>
<proteinExistence type="inferred from homology"/>
<evidence type="ECO:0000256" key="3">
    <source>
        <dbReference type="ARBA" id="ARBA00022448"/>
    </source>
</evidence>
<dbReference type="InterPro" id="IPR020846">
    <property type="entry name" value="MFS_dom"/>
</dbReference>
<feature type="transmembrane region" description="Helical" evidence="10">
    <location>
        <begin position="544"/>
        <end position="567"/>
    </location>
</feature>
<sequence length="620" mass="67481">MQNFSSAEVKELGAQRSLIIIHGKVYNVSGYLDEHPGGRDLLLDVIGTDATEHFVQAGHSDEAQDTLASFVVGSVKDYQYKVPEEKNSALYQMDNGPTASSQVWPRLAMAVPGVAFLALFLRLVVRHGDVGVEKAPDDEERDREPTVFGAHPVDSPLSNASPARLEYTYPEGGRRAWLAVAGAWCCNFSSFGWTSSIGVFQAYYSEHQLSSYSSSSVSWIPSANLFMLIVLAPVFGKIFDNYGPRYAVILGACAHILGLVFLSLSTEYYQMFLSQSILSGIGACSLFYSGINAVSTYFKRRKALAIGIVASGSSLGGVILPIMFDYLIADGLSFGWTIRAIALTFLILLSFASFVTTSNLKHQPKPVSLLSFVRPFKELKFVLLALAAFFTFWGVFIPINYIVVYAKSLGMSSIFSNYQLVALNAARQVLQYPNILCVLARVGCGFIGDRYGCFNTIIINVVIVIVSIFVLWFIDTPGTTMAFSIVFGWGSGSFISLLPACIARISDIREIGVRVGMIYFVSAFACLTGNPISGALIQGTNYRWMQVFAVLVIFVGLSFFVALRMVWGVDPGFLKTGLGNMDPAIVEKIGAKDPSIGSICIKEVVEGAKDADAGKVFHAQ</sequence>
<comment type="similarity">
    <text evidence="2">Belongs to the major facilitator superfamily. Monocarboxylate porter (TC 2.A.1.13) family.</text>
</comment>
<evidence type="ECO:0000256" key="2">
    <source>
        <dbReference type="ARBA" id="ARBA00006727"/>
    </source>
</evidence>
<feature type="transmembrane region" description="Helical" evidence="10">
    <location>
        <begin position="381"/>
        <end position="403"/>
    </location>
</feature>
<evidence type="ECO:0000256" key="9">
    <source>
        <dbReference type="ARBA" id="ARBA00023136"/>
    </source>
</evidence>
<evidence type="ECO:0000256" key="4">
    <source>
        <dbReference type="ARBA" id="ARBA00022617"/>
    </source>
</evidence>
<dbReference type="SMART" id="SM01117">
    <property type="entry name" value="Cyt-b5"/>
    <property type="match status" value="1"/>
</dbReference>
<dbReference type="SUPFAM" id="SSF103473">
    <property type="entry name" value="MFS general substrate transporter"/>
    <property type="match status" value="1"/>
</dbReference>
<dbReference type="Pfam" id="PF07690">
    <property type="entry name" value="MFS_1"/>
    <property type="match status" value="1"/>
</dbReference>
<dbReference type="InterPro" id="IPR050327">
    <property type="entry name" value="Proton-linked_MCT"/>
</dbReference>
<dbReference type="Pfam" id="PF00173">
    <property type="entry name" value="Cyt-b5"/>
    <property type="match status" value="1"/>
</dbReference>
<gene>
    <name evidence="13" type="ORF">AAWM_05916</name>
</gene>
<dbReference type="SUPFAM" id="SSF55856">
    <property type="entry name" value="Cytochrome b5-like heme/steroid binding domain"/>
    <property type="match status" value="1"/>
</dbReference>
<evidence type="ECO:0000256" key="7">
    <source>
        <dbReference type="ARBA" id="ARBA00022989"/>
    </source>
</evidence>
<comment type="caution">
    <text evidence="13">The sequence shown here is derived from an EMBL/GenBank/DDBJ whole genome shotgun (WGS) entry which is preliminary data.</text>
</comment>
<dbReference type="GO" id="GO:0046872">
    <property type="term" value="F:metal ion binding"/>
    <property type="evidence" value="ECO:0007669"/>
    <property type="project" value="UniProtKB-KW"/>
</dbReference>
<dbReference type="InterPro" id="IPR036259">
    <property type="entry name" value="MFS_trans_sf"/>
</dbReference>
<evidence type="ECO:0000313" key="13">
    <source>
        <dbReference type="EMBL" id="GCB23031.1"/>
    </source>
</evidence>
<feature type="domain" description="Major facilitator superfamily (MFS) profile" evidence="12">
    <location>
        <begin position="115"/>
        <end position="570"/>
    </location>
</feature>
<evidence type="ECO:0000256" key="1">
    <source>
        <dbReference type="ARBA" id="ARBA00004141"/>
    </source>
</evidence>
<keyword evidence="14" id="KW-1185">Reference proteome</keyword>